<organism evidence="4">
    <name type="scientific">Rodentolepis nana</name>
    <name type="common">Dwarf tapeworm</name>
    <name type="synonym">Hymenolepis nana</name>
    <dbReference type="NCBI Taxonomy" id="102285"/>
    <lineage>
        <taxon>Eukaryota</taxon>
        <taxon>Metazoa</taxon>
        <taxon>Spiralia</taxon>
        <taxon>Lophotrochozoa</taxon>
        <taxon>Platyhelminthes</taxon>
        <taxon>Cestoda</taxon>
        <taxon>Eucestoda</taxon>
        <taxon>Cyclophyllidea</taxon>
        <taxon>Hymenolepididae</taxon>
        <taxon>Rodentolepis</taxon>
    </lineage>
</organism>
<dbReference type="AlphaFoldDB" id="A0A0R3TQ37"/>
<accession>A0A0R3TQ37</accession>
<evidence type="ECO:0000313" key="3">
    <source>
        <dbReference type="Proteomes" id="UP000278807"/>
    </source>
</evidence>
<dbReference type="GO" id="GO:0005509">
    <property type="term" value="F:calcium ion binding"/>
    <property type="evidence" value="ECO:0007669"/>
    <property type="project" value="InterPro"/>
</dbReference>
<sequence length="76" mass="8533">MLDPQIAKQILKLLDFDDSGTVRVSDLRKAFMGTGLSQADVNEFIRAYARVDNGVINLEELTEILNTVHRKTSRAI</sequence>
<reference evidence="4" key="1">
    <citation type="submission" date="2017-02" db="UniProtKB">
        <authorList>
            <consortium name="WormBaseParasite"/>
        </authorList>
    </citation>
    <scope>IDENTIFICATION</scope>
</reference>
<reference evidence="2 3" key="2">
    <citation type="submission" date="2018-11" db="EMBL/GenBank/DDBJ databases">
        <authorList>
            <consortium name="Pathogen Informatics"/>
        </authorList>
    </citation>
    <scope>NUCLEOTIDE SEQUENCE [LARGE SCALE GENOMIC DNA]</scope>
</reference>
<dbReference type="Gene3D" id="1.10.238.10">
    <property type="entry name" value="EF-hand"/>
    <property type="match status" value="1"/>
</dbReference>
<dbReference type="Proteomes" id="UP000278807">
    <property type="component" value="Unassembled WGS sequence"/>
</dbReference>
<dbReference type="InterPro" id="IPR002048">
    <property type="entry name" value="EF_hand_dom"/>
</dbReference>
<proteinExistence type="predicted"/>
<protein>
    <submittedName>
        <fullName evidence="4">EF-hand domain-containing protein</fullName>
    </submittedName>
</protein>
<dbReference type="OrthoDB" id="5973539at2759"/>
<evidence type="ECO:0000313" key="4">
    <source>
        <dbReference type="WBParaSite" id="HNAJ_0000963301-mRNA-1"/>
    </source>
</evidence>
<dbReference type="PROSITE" id="PS50222">
    <property type="entry name" value="EF_HAND_2"/>
    <property type="match status" value="1"/>
</dbReference>
<dbReference type="InterPro" id="IPR011992">
    <property type="entry name" value="EF-hand-dom_pair"/>
</dbReference>
<feature type="domain" description="EF-hand" evidence="1">
    <location>
        <begin position="2"/>
        <end position="37"/>
    </location>
</feature>
<name>A0A0R3TQ37_RODNA</name>
<evidence type="ECO:0000259" key="1">
    <source>
        <dbReference type="PROSITE" id="PS50222"/>
    </source>
</evidence>
<dbReference type="SUPFAM" id="SSF47473">
    <property type="entry name" value="EF-hand"/>
    <property type="match status" value="1"/>
</dbReference>
<dbReference type="EMBL" id="UZAE01012687">
    <property type="protein sequence ID" value="VDO06230.1"/>
    <property type="molecule type" value="Genomic_DNA"/>
</dbReference>
<keyword evidence="3" id="KW-1185">Reference proteome</keyword>
<dbReference type="WBParaSite" id="HNAJ_0000963301-mRNA-1">
    <property type="protein sequence ID" value="HNAJ_0000963301-mRNA-1"/>
    <property type="gene ID" value="HNAJ_0000963301"/>
</dbReference>
<gene>
    <name evidence="2" type="ORF">HNAJ_LOCUS9628</name>
</gene>
<evidence type="ECO:0000313" key="2">
    <source>
        <dbReference type="EMBL" id="VDO06230.1"/>
    </source>
</evidence>